<dbReference type="PANTHER" id="PTHR22605:SF16">
    <property type="entry name" value="E3 UBIQUITIN-PROTEIN LIGASE RNF213"/>
    <property type="match status" value="1"/>
</dbReference>
<dbReference type="AlphaFoldDB" id="A0A060YEY9"/>
<organism evidence="1 2">
    <name type="scientific">Oncorhynchus mykiss</name>
    <name type="common">Rainbow trout</name>
    <name type="synonym">Salmo gairdneri</name>
    <dbReference type="NCBI Taxonomy" id="8022"/>
    <lineage>
        <taxon>Eukaryota</taxon>
        <taxon>Metazoa</taxon>
        <taxon>Chordata</taxon>
        <taxon>Craniata</taxon>
        <taxon>Vertebrata</taxon>
        <taxon>Euteleostomi</taxon>
        <taxon>Actinopterygii</taxon>
        <taxon>Neopterygii</taxon>
        <taxon>Teleostei</taxon>
        <taxon>Protacanthopterygii</taxon>
        <taxon>Salmoniformes</taxon>
        <taxon>Salmonidae</taxon>
        <taxon>Salmoninae</taxon>
        <taxon>Oncorhynchus</taxon>
    </lineage>
</organism>
<protein>
    <submittedName>
        <fullName evidence="1">Uncharacterized protein</fullName>
    </submittedName>
</protein>
<proteinExistence type="predicted"/>
<name>A0A060YEY9_ONCMY</name>
<reference evidence="1" key="1">
    <citation type="journal article" date="2014" name="Nat. Commun.">
        <title>The rainbow trout genome provides novel insights into evolution after whole-genome duplication in vertebrates.</title>
        <authorList>
            <person name="Berthelot C."/>
            <person name="Brunet F."/>
            <person name="Chalopin D."/>
            <person name="Juanchich A."/>
            <person name="Bernard M."/>
            <person name="Noel B."/>
            <person name="Bento P."/>
            <person name="Da Silva C."/>
            <person name="Labadie K."/>
            <person name="Alberti A."/>
            <person name="Aury J.M."/>
            <person name="Louis A."/>
            <person name="Dehais P."/>
            <person name="Bardou P."/>
            <person name="Montfort J."/>
            <person name="Klopp C."/>
            <person name="Cabau C."/>
            <person name="Gaspin C."/>
            <person name="Thorgaard G.H."/>
            <person name="Boussaha M."/>
            <person name="Quillet E."/>
            <person name="Guyomard R."/>
            <person name="Galiana D."/>
            <person name="Bobe J."/>
            <person name="Volff J.N."/>
            <person name="Genet C."/>
            <person name="Wincker P."/>
            <person name="Jaillon O."/>
            <person name="Roest Crollius H."/>
            <person name="Guiguen Y."/>
        </authorList>
    </citation>
    <scope>NUCLEOTIDE SEQUENCE [LARGE SCALE GENOMIC DNA]</scope>
</reference>
<reference evidence="1" key="2">
    <citation type="submission" date="2014-03" db="EMBL/GenBank/DDBJ databases">
        <authorList>
            <person name="Genoscope - CEA"/>
        </authorList>
    </citation>
    <scope>NUCLEOTIDE SEQUENCE</scope>
</reference>
<dbReference type="STRING" id="8022.A0A060YEY9"/>
<dbReference type="Proteomes" id="UP000193380">
    <property type="component" value="Unassembled WGS sequence"/>
</dbReference>
<sequence>AVKDLLSWLFSRVKEQQHSHDDRYGDFCLKAAVSLLETICKNMKSNLNHEIHLVCLDLVSLIAETAFHLQTKEVTNNLLENTRKEKLKETMAIIKEWLRITFKNKLVNNIDFAYMSETKVWNKLISLKIGSEEFTQYWRNTFLNDFEGKLKQETSMHQIEIYINKIEEVSKTLPFLENSLEKCALEAVTVICQAR</sequence>
<evidence type="ECO:0000313" key="1">
    <source>
        <dbReference type="EMBL" id="CDQ87984.1"/>
    </source>
</evidence>
<dbReference type="EMBL" id="FR908280">
    <property type="protein sequence ID" value="CDQ87984.1"/>
    <property type="molecule type" value="Genomic_DNA"/>
</dbReference>
<gene>
    <name evidence="1" type="ORF">GSONMT00064016001</name>
</gene>
<dbReference type="PaxDb" id="8022-A0A060YEY9"/>
<dbReference type="GO" id="GO:0016887">
    <property type="term" value="F:ATP hydrolysis activity"/>
    <property type="evidence" value="ECO:0007669"/>
    <property type="project" value="InterPro"/>
</dbReference>
<evidence type="ECO:0000313" key="2">
    <source>
        <dbReference type="Proteomes" id="UP000193380"/>
    </source>
</evidence>
<dbReference type="InterPro" id="IPR031248">
    <property type="entry name" value="RNF213"/>
</dbReference>
<feature type="non-terminal residue" evidence="1">
    <location>
        <position position="1"/>
    </location>
</feature>
<dbReference type="PANTHER" id="PTHR22605">
    <property type="entry name" value="RZ-TYPE DOMAIN-CONTAINING PROTEIN"/>
    <property type="match status" value="1"/>
</dbReference>
<accession>A0A060YEY9</accession>
<dbReference type="GO" id="GO:0004842">
    <property type="term" value="F:ubiquitin-protein transferase activity"/>
    <property type="evidence" value="ECO:0007669"/>
    <property type="project" value="InterPro"/>
</dbReference>